<keyword evidence="10 16" id="KW-0675">Receptor</keyword>
<dbReference type="Proteomes" id="UP000002051">
    <property type="component" value="Chromosome 4"/>
</dbReference>
<evidence type="ECO:0000256" key="11">
    <source>
        <dbReference type="ARBA" id="ARBA00023180"/>
    </source>
</evidence>
<dbReference type="InterPro" id="IPR046956">
    <property type="entry name" value="RLP23-like"/>
</dbReference>
<dbReference type="FunFam" id="3.80.10.10:FF:000041">
    <property type="entry name" value="LRR receptor-like serine/threonine-protein kinase ERECTA"/>
    <property type="match status" value="1"/>
</dbReference>
<dbReference type="InterPro" id="IPR055414">
    <property type="entry name" value="LRR_R13L4/SHOC2-like"/>
</dbReference>
<keyword evidence="4" id="KW-0433">Leucine-rich repeat</keyword>
<dbReference type="PaxDb" id="3880-AES87003"/>
<dbReference type="Pfam" id="PF08263">
    <property type="entry name" value="LRRNT_2"/>
    <property type="match status" value="1"/>
</dbReference>
<keyword evidence="16" id="KW-0418">Kinase</keyword>
<dbReference type="AlphaFoldDB" id="G7JR90"/>
<evidence type="ECO:0000256" key="8">
    <source>
        <dbReference type="ARBA" id="ARBA00022989"/>
    </source>
</evidence>
<proteinExistence type="inferred from homology"/>
<reference evidence="17" key="3">
    <citation type="submission" date="2015-04" db="UniProtKB">
        <authorList>
            <consortium name="EnsemblPlants"/>
        </authorList>
    </citation>
    <scope>IDENTIFICATION</scope>
    <source>
        <strain evidence="17">cv. Jemalong A17</strain>
    </source>
</reference>
<feature type="signal peptide" evidence="13">
    <location>
        <begin position="1"/>
        <end position="28"/>
    </location>
</feature>
<organism evidence="16 18">
    <name type="scientific">Medicago truncatula</name>
    <name type="common">Barrel medic</name>
    <name type="synonym">Medicago tribuloides</name>
    <dbReference type="NCBI Taxonomy" id="3880"/>
    <lineage>
        <taxon>Eukaryota</taxon>
        <taxon>Viridiplantae</taxon>
        <taxon>Streptophyta</taxon>
        <taxon>Embryophyta</taxon>
        <taxon>Tracheophyta</taxon>
        <taxon>Spermatophyta</taxon>
        <taxon>Magnoliopsida</taxon>
        <taxon>eudicotyledons</taxon>
        <taxon>Gunneridae</taxon>
        <taxon>Pentapetalae</taxon>
        <taxon>rosids</taxon>
        <taxon>fabids</taxon>
        <taxon>Fabales</taxon>
        <taxon>Fabaceae</taxon>
        <taxon>Papilionoideae</taxon>
        <taxon>50 kb inversion clade</taxon>
        <taxon>NPAAA clade</taxon>
        <taxon>Hologalegina</taxon>
        <taxon>IRL clade</taxon>
        <taxon>Trifolieae</taxon>
        <taxon>Medicago</taxon>
    </lineage>
</organism>
<dbReference type="GO" id="GO:0005886">
    <property type="term" value="C:plasma membrane"/>
    <property type="evidence" value="ECO:0007669"/>
    <property type="project" value="UniProtKB-SubCell"/>
</dbReference>
<evidence type="ECO:0000313" key="17">
    <source>
        <dbReference type="EnsemblPlants" id="AES87003"/>
    </source>
</evidence>
<keyword evidence="11" id="KW-0325">Glycoprotein</keyword>
<dbReference type="Gene3D" id="3.80.10.10">
    <property type="entry name" value="Ribonuclease Inhibitor"/>
    <property type="match status" value="3"/>
</dbReference>
<evidence type="ECO:0000256" key="1">
    <source>
        <dbReference type="ARBA" id="ARBA00004251"/>
    </source>
</evidence>
<evidence type="ECO:0000259" key="15">
    <source>
        <dbReference type="Pfam" id="PF23598"/>
    </source>
</evidence>
<comment type="similarity">
    <text evidence="2">Belongs to the RLP family.</text>
</comment>
<dbReference type="FunFam" id="3.80.10.10:FF:001347">
    <property type="entry name" value="LRR receptor-like serine/threonine-protein kinase GSO2"/>
    <property type="match status" value="1"/>
</dbReference>
<evidence type="ECO:0000256" key="13">
    <source>
        <dbReference type="SAM" id="SignalP"/>
    </source>
</evidence>
<keyword evidence="3" id="KW-1003">Cell membrane</keyword>
<dbReference type="KEGG" id="mtr:11412604"/>
<dbReference type="EMBL" id="CM001220">
    <property type="protein sequence ID" value="AES87003.1"/>
    <property type="molecule type" value="Genomic_DNA"/>
</dbReference>
<keyword evidence="6 13" id="KW-0732">Signal</keyword>
<feature type="transmembrane region" description="Helical" evidence="12">
    <location>
        <begin position="876"/>
        <end position="899"/>
    </location>
</feature>
<keyword evidence="16" id="KW-0808">Transferase</keyword>
<evidence type="ECO:0000256" key="10">
    <source>
        <dbReference type="ARBA" id="ARBA00023170"/>
    </source>
</evidence>
<dbReference type="OrthoDB" id="8731593at2759"/>
<keyword evidence="5 12" id="KW-0812">Transmembrane</keyword>
<protein>
    <submittedName>
        <fullName evidence="16">Leucine-rich receptor-like kinase family protein</fullName>
    </submittedName>
</protein>
<dbReference type="FunFam" id="3.80.10.10:FF:000095">
    <property type="entry name" value="LRR receptor-like serine/threonine-protein kinase GSO1"/>
    <property type="match status" value="1"/>
</dbReference>
<dbReference type="SMART" id="SM00369">
    <property type="entry name" value="LRR_TYP"/>
    <property type="match status" value="8"/>
</dbReference>
<evidence type="ECO:0000256" key="12">
    <source>
        <dbReference type="SAM" id="Phobius"/>
    </source>
</evidence>
<evidence type="ECO:0000256" key="4">
    <source>
        <dbReference type="ARBA" id="ARBA00022614"/>
    </source>
</evidence>
<feature type="domain" description="Leucine-rich repeat-containing N-terminal plant-type" evidence="14">
    <location>
        <begin position="38"/>
        <end position="76"/>
    </location>
</feature>
<evidence type="ECO:0000256" key="2">
    <source>
        <dbReference type="ARBA" id="ARBA00009592"/>
    </source>
</evidence>
<dbReference type="GO" id="GO:0016301">
    <property type="term" value="F:kinase activity"/>
    <property type="evidence" value="ECO:0007669"/>
    <property type="project" value="UniProtKB-KW"/>
</dbReference>
<dbReference type="PANTHER" id="PTHR48063:SF103">
    <property type="entry name" value="LEUCINE-RICH RECEPTOR-LIKE KINASE FAMILY PROTEIN"/>
    <property type="match status" value="1"/>
</dbReference>
<feature type="domain" description="Disease resistance R13L4/SHOC-2-like LRR" evidence="15">
    <location>
        <begin position="229"/>
        <end position="440"/>
    </location>
</feature>
<dbReference type="InterPro" id="IPR003591">
    <property type="entry name" value="Leu-rich_rpt_typical-subtyp"/>
</dbReference>
<gene>
    <name evidence="17" type="primary">11412604</name>
    <name evidence="16" type="ordered locus">MTR_4g018970</name>
</gene>
<keyword evidence="7" id="KW-0677">Repeat</keyword>
<sequence>MMVNTNFLQLIAKFIAILCLLMHGHVLCNGGLNSQFIASEAEALLEFKEGLKDPSNLLSSWKHGKDCCQWKGVGCNTTTGHVISLNLHCSNSLDKLQGHLNSSLLQLPYLSYLNLSGNDFMQSTVPDFLSTTKNLKHLDLSHANFKGNLLDNLGNLSLLESLDLSDNSFYVNNLKWLHGLSSLKILDLSGVVLSRCQNDWFHDIRVILHSLDTLRLSGCQLHKLPTSPPPEMNFDSLVTLDLSGNNFNMTIPDWLFENCHHLQNLNLSNNNLQGQISYSIERVTTLAILDLSKNSLNGLIPNFFDKLVNLVALDLSYNMLSGSIPSTLGQDHGQNSLKELRLSINQLNGSLERSIYQLSNLVVLNLAVNNMEGIISDVHLANFSNLKVLDLSFNHVTLNMSKNWVPPFQLETIGLANCHLGPQFPKWIQTQKNFSHIDISNAGVSDYVPNWFWDLSPNVEYMNLSSNELRRCGQDFSQKFKLKTLDLSNNSFSCPLPRLPPNLRNLDLSSNLFYGTISHVCEILCFNNSLENLDLSFNNLSGVIPNCWTNGTNMIILNLAMNNFIGSIPDSFGSLKNLHMLIMYNNNLSGKIPETLKNCQVLTLLNLKSNRLRGPIPYWIGTDIQILMVLILGNNSFDENIPKTLCQLKSLHILDLSENQLTGAIPRCVFLALTTEESINEKSYMEFMTIEESLPIYLSRTKHPLLIPWKGVNVFFNEGRLFFEILKMIDLSSNFLTHEIPVEIGKLVELSALNLSRNQLLGSIPSSIGELESLNVLDLSRNNLSCEIPTSMANIDRLSWLDLSYNALSGKIPIGNQMQSFDEVFYKGNPHLCGPPLRKACPRNSSFEDTHCSHSEEHENDGNHGDKVLGMEINPLYISMAMGFSTGFWVFWGSLILIASWRHAYFRFISNMNDKIHVTVVVALNKLRRKFHTQQPPM</sequence>
<dbReference type="FunFam" id="3.80.10.10:FF:000111">
    <property type="entry name" value="LRR receptor-like serine/threonine-protein kinase ERECTA"/>
    <property type="match status" value="1"/>
</dbReference>
<evidence type="ECO:0000256" key="6">
    <source>
        <dbReference type="ARBA" id="ARBA00022729"/>
    </source>
</evidence>
<dbReference type="eggNOG" id="KOG0619">
    <property type="taxonomic scope" value="Eukaryota"/>
</dbReference>
<keyword evidence="9 12" id="KW-0472">Membrane</keyword>
<dbReference type="HOGENOM" id="CLU_000288_18_3_1"/>
<dbReference type="PRINTS" id="PR00019">
    <property type="entry name" value="LEURICHRPT"/>
</dbReference>
<keyword evidence="18" id="KW-1185">Reference proteome</keyword>
<feature type="chain" id="PRO_5014573097" evidence="13">
    <location>
        <begin position="29"/>
        <end position="938"/>
    </location>
</feature>
<dbReference type="Pfam" id="PF00560">
    <property type="entry name" value="LRR_1"/>
    <property type="match status" value="6"/>
</dbReference>
<evidence type="ECO:0000313" key="18">
    <source>
        <dbReference type="Proteomes" id="UP000002051"/>
    </source>
</evidence>
<reference evidence="16 18" key="2">
    <citation type="journal article" date="2014" name="BMC Genomics">
        <title>An improved genome release (version Mt4.0) for the model legume Medicago truncatula.</title>
        <authorList>
            <person name="Tang H."/>
            <person name="Krishnakumar V."/>
            <person name="Bidwell S."/>
            <person name="Rosen B."/>
            <person name="Chan A."/>
            <person name="Zhou S."/>
            <person name="Gentzbittel L."/>
            <person name="Childs K.L."/>
            <person name="Yandell M."/>
            <person name="Gundlach H."/>
            <person name="Mayer K.F."/>
            <person name="Schwartz D.C."/>
            <person name="Town C.D."/>
        </authorList>
    </citation>
    <scope>GENOME REANNOTATION</scope>
    <source>
        <strain evidence="17 18">cv. Jemalong A17</strain>
    </source>
</reference>
<dbReference type="PANTHER" id="PTHR48063">
    <property type="entry name" value="LRR RECEPTOR-LIKE KINASE"/>
    <property type="match status" value="1"/>
</dbReference>
<evidence type="ECO:0000313" key="16">
    <source>
        <dbReference type="EMBL" id="AES87003.1"/>
    </source>
</evidence>
<dbReference type="Pfam" id="PF13855">
    <property type="entry name" value="LRR_8"/>
    <property type="match status" value="1"/>
</dbReference>
<evidence type="ECO:0000259" key="14">
    <source>
        <dbReference type="Pfam" id="PF08263"/>
    </source>
</evidence>
<reference evidence="16 18" key="1">
    <citation type="journal article" date="2011" name="Nature">
        <title>The Medicago genome provides insight into the evolution of rhizobial symbioses.</title>
        <authorList>
            <person name="Young N.D."/>
            <person name="Debelle F."/>
            <person name="Oldroyd G.E."/>
            <person name="Geurts R."/>
            <person name="Cannon S.B."/>
            <person name="Udvardi M.K."/>
            <person name="Benedito V.A."/>
            <person name="Mayer K.F."/>
            <person name="Gouzy J."/>
            <person name="Schoof H."/>
            <person name="Van de Peer Y."/>
            <person name="Proost S."/>
            <person name="Cook D.R."/>
            <person name="Meyers B.C."/>
            <person name="Spannagl M."/>
            <person name="Cheung F."/>
            <person name="De Mita S."/>
            <person name="Krishnakumar V."/>
            <person name="Gundlach H."/>
            <person name="Zhou S."/>
            <person name="Mudge J."/>
            <person name="Bharti A.K."/>
            <person name="Murray J.D."/>
            <person name="Naoumkina M.A."/>
            <person name="Rosen B."/>
            <person name="Silverstein K.A."/>
            <person name="Tang H."/>
            <person name="Rombauts S."/>
            <person name="Zhao P.X."/>
            <person name="Zhou P."/>
            <person name="Barbe V."/>
            <person name="Bardou P."/>
            <person name="Bechner M."/>
            <person name="Bellec A."/>
            <person name="Berger A."/>
            <person name="Berges H."/>
            <person name="Bidwell S."/>
            <person name="Bisseling T."/>
            <person name="Choisne N."/>
            <person name="Couloux A."/>
            <person name="Denny R."/>
            <person name="Deshpande S."/>
            <person name="Dai X."/>
            <person name="Doyle J.J."/>
            <person name="Dudez A.M."/>
            <person name="Farmer A.D."/>
            <person name="Fouteau S."/>
            <person name="Franken C."/>
            <person name="Gibelin C."/>
            <person name="Gish J."/>
            <person name="Goldstein S."/>
            <person name="Gonzalez A.J."/>
            <person name="Green P.J."/>
            <person name="Hallab A."/>
            <person name="Hartog M."/>
            <person name="Hua A."/>
            <person name="Humphray S.J."/>
            <person name="Jeong D.H."/>
            <person name="Jing Y."/>
            <person name="Jocker A."/>
            <person name="Kenton S.M."/>
            <person name="Kim D.J."/>
            <person name="Klee K."/>
            <person name="Lai H."/>
            <person name="Lang C."/>
            <person name="Lin S."/>
            <person name="Macmil S.L."/>
            <person name="Magdelenat G."/>
            <person name="Matthews L."/>
            <person name="McCorrison J."/>
            <person name="Monaghan E.L."/>
            <person name="Mun J.H."/>
            <person name="Najar F.Z."/>
            <person name="Nicholson C."/>
            <person name="Noirot C."/>
            <person name="O'Bleness M."/>
            <person name="Paule C.R."/>
            <person name="Poulain J."/>
            <person name="Prion F."/>
            <person name="Qin B."/>
            <person name="Qu C."/>
            <person name="Retzel E.F."/>
            <person name="Riddle C."/>
            <person name="Sallet E."/>
            <person name="Samain S."/>
            <person name="Samson N."/>
            <person name="Sanders I."/>
            <person name="Saurat O."/>
            <person name="Scarpelli C."/>
            <person name="Schiex T."/>
            <person name="Segurens B."/>
            <person name="Severin A.J."/>
            <person name="Sherrier D.J."/>
            <person name="Shi R."/>
            <person name="Sims S."/>
            <person name="Singer S.R."/>
            <person name="Sinharoy S."/>
            <person name="Sterck L."/>
            <person name="Viollet A."/>
            <person name="Wang B.B."/>
            <person name="Wang K."/>
            <person name="Wang M."/>
            <person name="Wang X."/>
            <person name="Warfsmann J."/>
            <person name="Weissenbach J."/>
            <person name="White D.D."/>
            <person name="White J.D."/>
            <person name="Wiley G.B."/>
            <person name="Wincker P."/>
            <person name="Xing Y."/>
            <person name="Yang L."/>
            <person name="Yao Z."/>
            <person name="Ying F."/>
            <person name="Zhai J."/>
            <person name="Zhou L."/>
            <person name="Zuber A."/>
            <person name="Denarie J."/>
            <person name="Dixon R.A."/>
            <person name="May G.D."/>
            <person name="Schwartz D.C."/>
            <person name="Rogers J."/>
            <person name="Quetier F."/>
            <person name="Town C.D."/>
            <person name="Roe B.A."/>
        </authorList>
    </citation>
    <scope>NUCLEOTIDE SEQUENCE [LARGE SCALE GENOMIC DNA]</scope>
    <source>
        <strain evidence="16">A17</strain>
        <strain evidence="17 18">cv. Jemalong A17</strain>
    </source>
</reference>
<dbReference type="Pfam" id="PF23598">
    <property type="entry name" value="LRR_14"/>
    <property type="match status" value="1"/>
</dbReference>
<dbReference type="InterPro" id="IPR001611">
    <property type="entry name" value="Leu-rich_rpt"/>
</dbReference>
<evidence type="ECO:0000256" key="5">
    <source>
        <dbReference type="ARBA" id="ARBA00022692"/>
    </source>
</evidence>
<dbReference type="EnsemblPlants" id="AES87003">
    <property type="protein sequence ID" value="AES87003"/>
    <property type="gene ID" value="MTR_4g018970"/>
</dbReference>
<dbReference type="InterPro" id="IPR013210">
    <property type="entry name" value="LRR_N_plant-typ"/>
</dbReference>
<evidence type="ECO:0000256" key="3">
    <source>
        <dbReference type="ARBA" id="ARBA00022475"/>
    </source>
</evidence>
<keyword evidence="8 12" id="KW-1133">Transmembrane helix</keyword>
<evidence type="ECO:0000256" key="9">
    <source>
        <dbReference type="ARBA" id="ARBA00023136"/>
    </source>
</evidence>
<dbReference type="InterPro" id="IPR032675">
    <property type="entry name" value="LRR_dom_sf"/>
</dbReference>
<dbReference type="OMA" id="ENSADMT"/>
<dbReference type="SUPFAM" id="SSF52058">
    <property type="entry name" value="L domain-like"/>
    <property type="match status" value="3"/>
</dbReference>
<name>G7JR90_MEDTR</name>
<comment type="subcellular location">
    <subcellularLocation>
        <location evidence="1">Cell membrane</location>
        <topology evidence="1">Single-pass type I membrane protein</topology>
    </subcellularLocation>
</comment>
<accession>G7JR90</accession>
<dbReference type="STRING" id="3880.G7JR90"/>
<evidence type="ECO:0000256" key="7">
    <source>
        <dbReference type="ARBA" id="ARBA00022737"/>
    </source>
</evidence>